<feature type="domain" description="Pyridoxamine 5'-phosphate oxidase N-terminal" evidence="2">
    <location>
        <begin position="15"/>
        <end position="124"/>
    </location>
</feature>
<dbReference type="PANTHER" id="PTHR35176">
    <property type="entry name" value="HEME OXYGENASE HI_0854-RELATED"/>
    <property type="match status" value="1"/>
</dbReference>
<keyword evidence="4" id="KW-1185">Reference proteome</keyword>
<evidence type="ECO:0000313" key="4">
    <source>
        <dbReference type="Proteomes" id="UP000520767"/>
    </source>
</evidence>
<name>A0A7W7VEL9_9PSEU</name>
<accession>A0A7W7VEL9</accession>
<dbReference type="GO" id="GO:0016627">
    <property type="term" value="F:oxidoreductase activity, acting on the CH-CH group of donors"/>
    <property type="evidence" value="ECO:0007669"/>
    <property type="project" value="TreeGrafter"/>
</dbReference>
<evidence type="ECO:0000313" key="3">
    <source>
        <dbReference type="EMBL" id="MBB4907377.1"/>
    </source>
</evidence>
<dbReference type="PANTHER" id="PTHR35176:SF1">
    <property type="entry name" value="F420H(2)-DEPENDENT BILIVERDIN REDUCTASE"/>
    <property type="match status" value="1"/>
</dbReference>
<dbReference type="NCBIfam" id="TIGR03618">
    <property type="entry name" value="Rv1155_F420"/>
    <property type="match status" value="1"/>
</dbReference>
<dbReference type="InterPro" id="IPR011576">
    <property type="entry name" value="Pyridox_Oxase_N"/>
</dbReference>
<dbReference type="Gene3D" id="2.30.110.10">
    <property type="entry name" value="Electron Transport, Fmn-binding Protein, Chain A"/>
    <property type="match status" value="1"/>
</dbReference>
<dbReference type="InterPro" id="IPR012349">
    <property type="entry name" value="Split_barrel_FMN-bd"/>
</dbReference>
<comment type="caution">
    <text evidence="3">The sequence shown here is derived from an EMBL/GenBank/DDBJ whole genome shotgun (WGS) entry which is preliminary data.</text>
</comment>
<protein>
    <submittedName>
        <fullName evidence="3">PPOX class probable F420-dependent enzyme</fullName>
    </submittedName>
</protein>
<dbReference type="RefSeq" id="WP_184811460.1">
    <property type="nucleotide sequence ID" value="NZ_JACHJQ010000003.1"/>
</dbReference>
<dbReference type="GO" id="GO:0005829">
    <property type="term" value="C:cytosol"/>
    <property type="evidence" value="ECO:0007669"/>
    <property type="project" value="TreeGrafter"/>
</dbReference>
<dbReference type="SUPFAM" id="SSF50475">
    <property type="entry name" value="FMN-binding split barrel"/>
    <property type="match status" value="1"/>
</dbReference>
<dbReference type="Pfam" id="PF01243">
    <property type="entry name" value="PNPOx_N"/>
    <property type="match status" value="1"/>
</dbReference>
<organism evidence="3 4">
    <name type="scientific">Actinophytocola algeriensis</name>
    <dbReference type="NCBI Taxonomy" id="1768010"/>
    <lineage>
        <taxon>Bacteria</taxon>
        <taxon>Bacillati</taxon>
        <taxon>Actinomycetota</taxon>
        <taxon>Actinomycetes</taxon>
        <taxon>Pseudonocardiales</taxon>
        <taxon>Pseudonocardiaceae</taxon>
    </lineage>
</organism>
<dbReference type="InterPro" id="IPR019920">
    <property type="entry name" value="F420-binding_dom_put"/>
</dbReference>
<dbReference type="AlphaFoldDB" id="A0A7W7VEL9"/>
<reference evidence="3 4" key="1">
    <citation type="submission" date="2020-08" db="EMBL/GenBank/DDBJ databases">
        <title>Genomic Encyclopedia of Type Strains, Phase III (KMG-III): the genomes of soil and plant-associated and newly described type strains.</title>
        <authorList>
            <person name="Whitman W."/>
        </authorList>
    </citation>
    <scope>NUCLEOTIDE SEQUENCE [LARGE SCALE GENOMIC DNA]</scope>
    <source>
        <strain evidence="3 4">CECT 8960</strain>
    </source>
</reference>
<proteinExistence type="predicted"/>
<dbReference type="Proteomes" id="UP000520767">
    <property type="component" value="Unassembled WGS sequence"/>
</dbReference>
<evidence type="ECO:0000256" key="1">
    <source>
        <dbReference type="ARBA" id="ARBA00023002"/>
    </source>
</evidence>
<dbReference type="InterPro" id="IPR052019">
    <property type="entry name" value="F420H2_bilvrd_red/Heme_oxyg"/>
</dbReference>
<dbReference type="EMBL" id="JACHJQ010000003">
    <property type="protein sequence ID" value="MBB4907377.1"/>
    <property type="molecule type" value="Genomic_DNA"/>
</dbReference>
<keyword evidence="1" id="KW-0560">Oxidoreductase</keyword>
<sequence>MYHMDRDEWLRFVSHGTRTGKLATVRKDGSPHVAPIWFLIDATDDGDFIVFTTGADTAKGYAVKRDPRLSMVVDVEEPPFSFVQFQAEAEVSEDLDEMLGWATRLGGRYMGTDKAEAFGKRNAVPGELLVRARITKVVALAEIAD</sequence>
<gene>
    <name evidence="3" type="ORF">FHR82_003597</name>
</gene>
<evidence type="ECO:0000259" key="2">
    <source>
        <dbReference type="Pfam" id="PF01243"/>
    </source>
</evidence>
<dbReference type="GO" id="GO:0070967">
    <property type="term" value="F:coenzyme F420 binding"/>
    <property type="evidence" value="ECO:0007669"/>
    <property type="project" value="TreeGrafter"/>
</dbReference>